<dbReference type="Pfam" id="PF08241">
    <property type="entry name" value="Methyltransf_11"/>
    <property type="match status" value="1"/>
</dbReference>
<evidence type="ECO:0000313" key="3">
    <source>
        <dbReference type="Proteomes" id="UP000627166"/>
    </source>
</evidence>
<comment type="caution">
    <text evidence="2">The sequence shown here is derived from an EMBL/GenBank/DDBJ whole genome shotgun (WGS) entry which is preliminary data.</text>
</comment>
<organism evidence="2 3">
    <name type="scientific">Clostridium faecium</name>
    <dbReference type="NCBI Taxonomy" id="2762223"/>
    <lineage>
        <taxon>Bacteria</taxon>
        <taxon>Bacillati</taxon>
        <taxon>Bacillota</taxon>
        <taxon>Clostridia</taxon>
        <taxon>Eubacteriales</taxon>
        <taxon>Clostridiaceae</taxon>
        <taxon>Clostridium</taxon>
    </lineage>
</organism>
<reference evidence="2 3" key="1">
    <citation type="submission" date="2020-08" db="EMBL/GenBank/DDBJ databases">
        <title>A Genomic Blueprint of the Chicken Gut Microbiome.</title>
        <authorList>
            <person name="Gilroy R."/>
            <person name="Ravi A."/>
            <person name="Getino M."/>
            <person name="Pursley I."/>
            <person name="Horton D.L."/>
            <person name="Alikhan N.-F."/>
            <person name="Baker D."/>
            <person name="Gharbi K."/>
            <person name="Hall N."/>
            <person name="Watson M."/>
            <person name="Adriaenssens E.M."/>
            <person name="Foster-Nyarko E."/>
            <person name="Jarju S."/>
            <person name="Secka A."/>
            <person name="Antonio M."/>
            <person name="Oren A."/>
            <person name="Chaudhuri R."/>
            <person name="La Ragione R.M."/>
            <person name="Hildebrand F."/>
            <person name="Pallen M.J."/>
        </authorList>
    </citation>
    <scope>NUCLEOTIDE SEQUENCE [LARGE SCALE GENOMIC DNA]</scope>
    <source>
        <strain evidence="2 3">N37</strain>
    </source>
</reference>
<sequence length="333" mass="38708">MHKRHINLFQCPLCHGELKWDIKTESKDRVINAKITCLECNEQYEVKDEIAIFLTSELSRNDLWQQGESGIEKCFRENPEIFNKLMNTPEEKLNGADHFFKASYFEIKRDYERSSKMFKNAVEKVYTKDYIYGMKSQREFVINNIVDDDKVIVDIASGKGYLVEELLNKRKNYILATDFSPTILLRNKEYYKFKGLYDKLSLIAFDARKTPFKDNAIEIMTSYVGIQNVEKPGEVISEMYRICKDEFMSVMHFIDENDKANMDFIKEFNSTAYATRSNAIETFKKCGWKAEIMNSFIAEVKPTPKGEILEGASIDGIPVEDSRFEFGVVLAVK</sequence>
<evidence type="ECO:0000259" key="1">
    <source>
        <dbReference type="Pfam" id="PF08241"/>
    </source>
</evidence>
<name>A0ABR8YUF8_9CLOT</name>
<dbReference type="Proteomes" id="UP000627166">
    <property type="component" value="Unassembled WGS sequence"/>
</dbReference>
<evidence type="ECO:0000313" key="2">
    <source>
        <dbReference type="EMBL" id="MBD8047897.1"/>
    </source>
</evidence>
<dbReference type="RefSeq" id="WP_191740856.1">
    <property type="nucleotide sequence ID" value="NZ_JACSQB010000101.1"/>
</dbReference>
<keyword evidence="2" id="KW-0489">Methyltransferase</keyword>
<dbReference type="GO" id="GO:0032259">
    <property type="term" value="P:methylation"/>
    <property type="evidence" value="ECO:0007669"/>
    <property type="project" value="UniProtKB-KW"/>
</dbReference>
<dbReference type="SUPFAM" id="SSF53335">
    <property type="entry name" value="S-adenosyl-L-methionine-dependent methyltransferases"/>
    <property type="match status" value="1"/>
</dbReference>
<feature type="domain" description="Methyltransferase type 11" evidence="1">
    <location>
        <begin position="153"/>
        <end position="245"/>
    </location>
</feature>
<dbReference type="GO" id="GO:0008168">
    <property type="term" value="F:methyltransferase activity"/>
    <property type="evidence" value="ECO:0007669"/>
    <property type="project" value="UniProtKB-KW"/>
</dbReference>
<dbReference type="InterPro" id="IPR013216">
    <property type="entry name" value="Methyltransf_11"/>
</dbReference>
<dbReference type="EMBL" id="JACSQB010000101">
    <property type="protein sequence ID" value="MBD8047897.1"/>
    <property type="molecule type" value="Genomic_DNA"/>
</dbReference>
<dbReference type="InterPro" id="IPR029063">
    <property type="entry name" value="SAM-dependent_MTases_sf"/>
</dbReference>
<keyword evidence="3" id="KW-1185">Reference proteome</keyword>
<proteinExistence type="predicted"/>
<protein>
    <submittedName>
        <fullName evidence="2">Methyltransferase domain-containing protein</fullName>
    </submittedName>
</protein>
<keyword evidence="2" id="KW-0808">Transferase</keyword>
<dbReference type="SUPFAM" id="SSF158997">
    <property type="entry name" value="Trm112p-like"/>
    <property type="match status" value="1"/>
</dbReference>
<dbReference type="Gene3D" id="2.20.25.10">
    <property type="match status" value="1"/>
</dbReference>
<gene>
    <name evidence="2" type="ORF">H9637_12735</name>
</gene>
<accession>A0ABR8YUF8</accession>
<dbReference type="Gene3D" id="3.40.50.150">
    <property type="entry name" value="Vaccinia Virus protein VP39"/>
    <property type="match status" value="1"/>
</dbReference>